<feature type="non-terminal residue" evidence="2">
    <location>
        <position position="112"/>
    </location>
</feature>
<keyword evidence="3" id="KW-1185">Reference proteome</keyword>
<sequence>MVTTSFMRKETIEASAVVSRLLTEEAATIAAIKRLYAERKPRVITTAARGSSDHAASFFKYLFEISVGLPVTSIGPSVTSVYNSRLQLQDGLHFTVSQSGASPDIVALQRAA</sequence>
<organism evidence="2 3">
    <name type="scientific">Ochrobactrum quorumnocens</name>
    <dbReference type="NCBI Taxonomy" id="271865"/>
    <lineage>
        <taxon>Bacteria</taxon>
        <taxon>Pseudomonadati</taxon>
        <taxon>Pseudomonadota</taxon>
        <taxon>Alphaproteobacteria</taxon>
        <taxon>Hyphomicrobiales</taxon>
        <taxon>Brucellaceae</taxon>
        <taxon>Brucella/Ochrobactrum group</taxon>
        <taxon>Ochrobactrum</taxon>
    </lineage>
</organism>
<dbReference type="GO" id="GO:1901135">
    <property type="term" value="P:carbohydrate derivative metabolic process"/>
    <property type="evidence" value="ECO:0007669"/>
    <property type="project" value="InterPro"/>
</dbReference>
<evidence type="ECO:0000313" key="3">
    <source>
        <dbReference type="Proteomes" id="UP000327108"/>
    </source>
</evidence>
<dbReference type="GO" id="GO:0008483">
    <property type="term" value="F:transaminase activity"/>
    <property type="evidence" value="ECO:0007669"/>
    <property type="project" value="UniProtKB-KW"/>
</dbReference>
<name>A0A5N1K160_9HYPH</name>
<dbReference type="GO" id="GO:0097367">
    <property type="term" value="F:carbohydrate derivative binding"/>
    <property type="evidence" value="ECO:0007669"/>
    <property type="project" value="InterPro"/>
</dbReference>
<keyword evidence="2" id="KW-0032">Aminotransferase</keyword>
<dbReference type="Gene3D" id="3.40.50.10490">
    <property type="entry name" value="Glucose-6-phosphate isomerase like protein, domain 1"/>
    <property type="match status" value="1"/>
</dbReference>
<comment type="caution">
    <text evidence="2">The sequence shown here is derived from an EMBL/GenBank/DDBJ whole genome shotgun (WGS) entry which is preliminary data.</text>
</comment>
<dbReference type="EMBL" id="VYXQ01000032">
    <property type="protein sequence ID" value="KAA9355403.1"/>
    <property type="molecule type" value="Genomic_DNA"/>
</dbReference>
<protein>
    <submittedName>
        <fullName evidence="2">Aminotransferase</fullName>
    </submittedName>
</protein>
<dbReference type="InterPro" id="IPR046348">
    <property type="entry name" value="SIS_dom_sf"/>
</dbReference>
<dbReference type="AlphaFoldDB" id="A0A5N1K160"/>
<dbReference type="SUPFAM" id="SSF53697">
    <property type="entry name" value="SIS domain"/>
    <property type="match status" value="1"/>
</dbReference>
<keyword evidence="2" id="KW-0808">Transferase</keyword>
<proteinExistence type="predicted"/>
<dbReference type="RefSeq" id="WP_434063658.1">
    <property type="nucleotide sequence ID" value="NZ_VYXQ01000009.1"/>
</dbReference>
<reference evidence="2 3" key="1">
    <citation type="submission" date="2019-09" db="EMBL/GenBank/DDBJ databases">
        <title>Biological control of the noxious weed angled onion (Allium triquetrum) thwarted by endophytic bacteria in Victoria, Australia.</title>
        <authorList>
            <person name="Tehranchian P."/>
            <person name="Adair R.J."/>
            <person name="Van T.H."/>
            <person name="Morrison P.D."/>
            <person name="Williams H."/>
            <person name="Lawrie A.C."/>
        </authorList>
    </citation>
    <scope>NUCLEOTIDE SEQUENCE [LARGE SCALE GENOMIC DNA]</scope>
    <source>
        <strain evidence="2 3">RPTAtOch1</strain>
    </source>
</reference>
<dbReference type="Proteomes" id="UP000327108">
    <property type="component" value="Unassembled WGS sequence"/>
</dbReference>
<dbReference type="EMBL" id="VYXQ01000009">
    <property type="protein sequence ID" value="KAA9367994.1"/>
    <property type="molecule type" value="Genomic_DNA"/>
</dbReference>
<evidence type="ECO:0000313" key="1">
    <source>
        <dbReference type="EMBL" id="KAA9355403.1"/>
    </source>
</evidence>
<evidence type="ECO:0000313" key="2">
    <source>
        <dbReference type="EMBL" id="KAA9367994.1"/>
    </source>
</evidence>
<accession>A0A5N1K160</accession>
<gene>
    <name evidence="2" type="ORF">F3W84_10935</name>
    <name evidence="1" type="ORF">F3W84_22290</name>
</gene>